<protein>
    <submittedName>
        <fullName evidence="2">Uncharacterized protein</fullName>
    </submittedName>
</protein>
<evidence type="ECO:0000256" key="1">
    <source>
        <dbReference type="SAM" id="Phobius"/>
    </source>
</evidence>
<reference evidence="2 3" key="1">
    <citation type="journal article" date="2018" name="PLoS ONE">
        <title>The draft genome of Kipferlia bialata reveals reductive genome evolution in fornicate parasites.</title>
        <authorList>
            <person name="Tanifuji G."/>
            <person name="Takabayashi S."/>
            <person name="Kume K."/>
            <person name="Takagi M."/>
            <person name="Nakayama T."/>
            <person name="Kamikawa R."/>
            <person name="Inagaki Y."/>
            <person name="Hashimoto T."/>
        </authorList>
    </citation>
    <scope>NUCLEOTIDE SEQUENCE [LARGE SCALE GENOMIC DNA]</scope>
    <source>
        <strain evidence="2">NY0173</strain>
    </source>
</reference>
<keyword evidence="1" id="KW-0472">Membrane</keyword>
<proteinExistence type="predicted"/>
<keyword evidence="3" id="KW-1185">Reference proteome</keyword>
<evidence type="ECO:0000313" key="3">
    <source>
        <dbReference type="Proteomes" id="UP000265618"/>
    </source>
</evidence>
<dbReference type="EMBL" id="BDIP01000518">
    <property type="protein sequence ID" value="GCA62340.1"/>
    <property type="molecule type" value="Genomic_DNA"/>
</dbReference>
<comment type="caution">
    <text evidence="2">The sequence shown here is derived from an EMBL/GenBank/DDBJ whole genome shotgun (WGS) entry which is preliminary data.</text>
</comment>
<dbReference type="AlphaFoldDB" id="A0A391NMP9"/>
<name>A0A391NMP9_9EUKA</name>
<keyword evidence="1" id="KW-0812">Transmembrane</keyword>
<feature type="transmembrane region" description="Helical" evidence="1">
    <location>
        <begin position="176"/>
        <end position="198"/>
    </location>
</feature>
<dbReference type="Proteomes" id="UP000265618">
    <property type="component" value="Unassembled WGS sequence"/>
</dbReference>
<sequence length="231" mass="23966">MPPRNDCNEEMGGEVVSLSITRADGTVVGTHDLDSGDSFSYTQTPTQEGVYTYSTTLGRVPVHRASVHVAPVFVTIDSTSVGVSGVHSTLTGLPSTAKEEYSASLTLRDIGGTVIQSDISPTVAFAGSSVVAVWEGYGEYSVSGTAGDEGDYTMTVAVGGVTILTEAVTLASTFPWVPVLIVSVCLLVVVGGGMWCCLSAIKESEQQDDCTKGAKGDLEDGVFISPVPSQE</sequence>
<keyword evidence="1" id="KW-1133">Transmembrane helix</keyword>
<evidence type="ECO:0000313" key="2">
    <source>
        <dbReference type="EMBL" id="GCA62340.1"/>
    </source>
</evidence>
<organism evidence="2 3">
    <name type="scientific">Kipferlia bialata</name>
    <dbReference type="NCBI Taxonomy" id="797122"/>
    <lineage>
        <taxon>Eukaryota</taxon>
        <taxon>Metamonada</taxon>
        <taxon>Carpediemonas-like organisms</taxon>
        <taxon>Kipferlia</taxon>
    </lineage>
</organism>
<gene>
    <name evidence="2" type="ORF">KIPB_002892</name>
</gene>
<accession>A0A391NMP9</accession>